<dbReference type="Proteomes" id="UP001596432">
    <property type="component" value="Unassembled WGS sequence"/>
</dbReference>
<keyword evidence="4" id="KW-0547">Nucleotide-binding</keyword>
<keyword evidence="6" id="KW-0472">Membrane</keyword>
<feature type="domain" description="ABC transporter" evidence="9">
    <location>
        <begin position="331"/>
        <end position="566"/>
    </location>
</feature>
<evidence type="ECO:0000256" key="6">
    <source>
        <dbReference type="ARBA" id="ARBA00023136"/>
    </source>
</evidence>
<comment type="similarity">
    <text evidence="2">Belongs to the ABC transporter superfamily.</text>
</comment>
<dbReference type="GO" id="GO:0005524">
    <property type="term" value="F:ATP binding"/>
    <property type="evidence" value="ECO:0007669"/>
    <property type="project" value="UniProtKB-KW"/>
</dbReference>
<dbReference type="PROSITE" id="PS50893">
    <property type="entry name" value="ABC_TRANSPORTER_2"/>
    <property type="match status" value="2"/>
</dbReference>
<proteinExistence type="inferred from homology"/>
<evidence type="ECO:0000259" key="9">
    <source>
        <dbReference type="PROSITE" id="PS50893"/>
    </source>
</evidence>
<protein>
    <submittedName>
        <fullName evidence="10">ABC transporter ATP-binding protein</fullName>
    </submittedName>
</protein>
<evidence type="ECO:0000256" key="8">
    <source>
        <dbReference type="SAM" id="MobiDB-lite"/>
    </source>
</evidence>
<evidence type="ECO:0000313" key="11">
    <source>
        <dbReference type="Proteomes" id="UP001596432"/>
    </source>
</evidence>
<keyword evidence="3" id="KW-0813">Transport</keyword>
<dbReference type="PANTHER" id="PTHR43553">
    <property type="entry name" value="HEAVY METAL TRANSPORTER"/>
    <property type="match status" value="1"/>
</dbReference>
<name>A0ABD5Y5P0_9EURY</name>
<keyword evidence="11" id="KW-1185">Reference proteome</keyword>
<feature type="compositionally biased region" description="Basic and acidic residues" evidence="8">
    <location>
        <begin position="309"/>
        <end position="323"/>
    </location>
</feature>
<evidence type="ECO:0000256" key="2">
    <source>
        <dbReference type="ARBA" id="ARBA00005417"/>
    </source>
</evidence>
<gene>
    <name evidence="10" type="ORF">ACFQMA_12730</name>
</gene>
<dbReference type="Pfam" id="PF00005">
    <property type="entry name" value="ABC_tran"/>
    <property type="match status" value="2"/>
</dbReference>
<dbReference type="InterPro" id="IPR003593">
    <property type="entry name" value="AAA+_ATPase"/>
</dbReference>
<evidence type="ECO:0000313" key="10">
    <source>
        <dbReference type="EMBL" id="MFC7140680.1"/>
    </source>
</evidence>
<organism evidence="10 11">
    <name type="scientific">Halosimplex aquaticum</name>
    <dbReference type="NCBI Taxonomy" id="3026162"/>
    <lineage>
        <taxon>Archaea</taxon>
        <taxon>Methanobacteriati</taxon>
        <taxon>Methanobacteriota</taxon>
        <taxon>Stenosarchaea group</taxon>
        <taxon>Halobacteria</taxon>
        <taxon>Halobacteriales</taxon>
        <taxon>Haloarculaceae</taxon>
        <taxon>Halosimplex</taxon>
    </lineage>
</organism>
<evidence type="ECO:0000256" key="7">
    <source>
        <dbReference type="ARBA" id="ARBA00025157"/>
    </source>
</evidence>
<dbReference type="EMBL" id="JBHTAS010000001">
    <property type="protein sequence ID" value="MFC7140680.1"/>
    <property type="molecule type" value="Genomic_DNA"/>
</dbReference>
<feature type="domain" description="ABC transporter" evidence="9">
    <location>
        <begin position="10"/>
        <end position="247"/>
    </location>
</feature>
<evidence type="ECO:0000256" key="1">
    <source>
        <dbReference type="ARBA" id="ARBA00004202"/>
    </source>
</evidence>
<evidence type="ECO:0000256" key="3">
    <source>
        <dbReference type="ARBA" id="ARBA00022448"/>
    </source>
</evidence>
<accession>A0ABD5Y5P0</accession>
<dbReference type="InterPro" id="IPR050095">
    <property type="entry name" value="ECF_ABC_transporter_ATP-bd"/>
</dbReference>
<dbReference type="GeneID" id="78820986"/>
<comment type="function">
    <text evidence="7">Probably part of an ABC transporter complex. Responsible for energy coupling to the transport system.</text>
</comment>
<dbReference type="Gene3D" id="3.40.50.300">
    <property type="entry name" value="P-loop containing nucleotide triphosphate hydrolases"/>
    <property type="match status" value="2"/>
</dbReference>
<sequence length="607" mass="64824">MSSEAPPPLIRVEDYAFRYPGTDEFVLDGATLAVDTDEFLAVLGGNGSGKTTLCKAFNGLVPHFFEGETEGKVVVDGVDTTEASVGELSRTVGYVYQDFENQLVQPTVRREVEFGPLNYGFDDYRERATRALERLGVGHLAEQFIWELSGGQKHLVAVAGVLALDPEVIVVDEPAAQLDPGNAERVYDVLADLRADGRGVVVIEHDTELVAEYADRVALVDDGAVRWTAPTPDALNRLDDLRERDIHPPAVTALGERLDVRIGGDENNSPDAGDEGRYPVTVDEAVDALADRPVTTPDGGARGVPSDGGGRDAAPDGDARDAPLDGDASVVDVEDVCYGYRSMGSGKQRVLDGLSLSVERGEKVALVGSNGAGKSTLLKLVTGLVRPDAGTVEVLGTDTAETAPERLADDVVYVHQQPEEMFIEDSVEKDVGYYLRQRGREDADAVVDEVVDYLDLGAFRSADGRLLSIGQQRRASLAIALAMEPSVVLLDEPTGCLDVESRREVEAMLDSVERRVDAVVVATHDLQFVASWADRVVVLDDGRIAADAPPAEALTDAAIGAAASMRPPQAVQVSRRLGIDPPATTIDALAERLGEPPERADGAGRKP</sequence>
<dbReference type="InterPro" id="IPR015856">
    <property type="entry name" value="ABC_transpr_CbiO/EcfA_su"/>
</dbReference>
<reference evidence="10 11" key="1">
    <citation type="journal article" date="2019" name="Int. J. Syst. Evol. Microbiol.">
        <title>The Global Catalogue of Microorganisms (GCM) 10K type strain sequencing project: providing services to taxonomists for standard genome sequencing and annotation.</title>
        <authorList>
            <consortium name="The Broad Institute Genomics Platform"/>
            <consortium name="The Broad Institute Genome Sequencing Center for Infectious Disease"/>
            <person name="Wu L."/>
            <person name="Ma J."/>
        </authorList>
    </citation>
    <scope>NUCLEOTIDE SEQUENCE [LARGE SCALE GENOMIC DNA]</scope>
    <source>
        <strain evidence="10 11">XZYJT29</strain>
    </source>
</reference>
<comment type="subcellular location">
    <subcellularLocation>
        <location evidence="1">Cell membrane</location>
        <topology evidence="1">Peripheral membrane protein</topology>
    </subcellularLocation>
</comment>
<comment type="caution">
    <text evidence="10">The sequence shown here is derived from an EMBL/GenBank/DDBJ whole genome shotgun (WGS) entry which is preliminary data.</text>
</comment>
<dbReference type="PANTHER" id="PTHR43553:SF24">
    <property type="entry name" value="ENERGY-COUPLING FACTOR TRANSPORTER ATP-BINDING PROTEIN ECFA1"/>
    <property type="match status" value="1"/>
</dbReference>
<evidence type="ECO:0000256" key="4">
    <source>
        <dbReference type="ARBA" id="ARBA00022741"/>
    </source>
</evidence>
<dbReference type="CDD" id="cd03225">
    <property type="entry name" value="ABC_cobalt_CbiO_domain1"/>
    <property type="match status" value="2"/>
</dbReference>
<evidence type="ECO:0000256" key="5">
    <source>
        <dbReference type="ARBA" id="ARBA00022840"/>
    </source>
</evidence>
<dbReference type="InterPro" id="IPR027417">
    <property type="entry name" value="P-loop_NTPase"/>
</dbReference>
<feature type="region of interest" description="Disordered" evidence="8">
    <location>
        <begin position="257"/>
        <end position="326"/>
    </location>
</feature>
<dbReference type="SUPFAM" id="SSF52540">
    <property type="entry name" value="P-loop containing nucleoside triphosphate hydrolases"/>
    <property type="match status" value="2"/>
</dbReference>
<keyword evidence="5 10" id="KW-0067">ATP-binding</keyword>
<dbReference type="GO" id="GO:0005886">
    <property type="term" value="C:plasma membrane"/>
    <property type="evidence" value="ECO:0007669"/>
    <property type="project" value="UniProtKB-SubCell"/>
</dbReference>
<dbReference type="AlphaFoldDB" id="A0ABD5Y5P0"/>
<dbReference type="SMART" id="SM00382">
    <property type="entry name" value="AAA"/>
    <property type="match status" value="2"/>
</dbReference>
<dbReference type="InterPro" id="IPR003439">
    <property type="entry name" value="ABC_transporter-like_ATP-bd"/>
</dbReference>
<dbReference type="RefSeq" id="WP_274321774.1">
    <property type="nucleotide sequence ID" value="NZ_CP118158.1"/>
</dbReference>